<gene>
    <name evidence="1" type="ORF">C882_1519</name>
</gene>
<keyword evidence="2" id="KW-1185">Reference proteome</keyword>
<reference evidence="1 2" key="1">
    <citation type="journal article" date="2013" name="Genome Announc.">
        <title>Draft Genome Sequence of an Alphaproteobacterium, Caenispirillum salinarum AK4(T), Isolated from a Solar Saltern.</title>
        <authorList>
            <person name="Khatri I."/>
            <person name="Singh A."/>
            <person name="Korpole S."/>
            <person name="Pinnaka A.K."/>
            <person name="Subramanian S."/>
        </authorList>
    </citation>
    <scope>NUCLEOTIDE SEQUENCE [LARGE SCALE GENOMIC DNA]</scope>
    <source>
        <strain evidence="1 2">AK4</strain>
    </source>
</reference>
<dbReference type="STRING" id="1238182.C882_1519"/>
<dbReference type="Proteomes" id="UP000009881">
    <property type="component" value="Unassembled WGS sequence"/>
</dbReference>
<sequence length="68" mass="7230">MKNSACYVISRNDGFWYAVVGGRDLGRFHRRGDAEARAQERAEAMGLPGVTVVVPPEPANLAGAGARS</sequence>
<evidence type="ECO:0008006" key="3">
    <source>
        <dbReference type="Google" id="ProtNLM"/>
    </source>
</evidence>
<proteinExistence type="predicted"/>
<organism evidence="1 2">
    <name type="scientific">Caenispirillum salinarum AK4</name>
    <dbReference type="NCBI Taxonomy" id="1238182"/>
    <lineage>
        <taxon>Bacteria</taxon>
        <taxon>Pseudomonadati</taxon>
        <taxon>Pseudomonadota</taxon>
        <taxon>Alphaproteobacteria</taxon>
        <taxon>Rhodospirillales</taxon>
        <taxon>Novispirillaceae</taxon>
        <taxon>Caenispirillum</taxon>
    </lineage>
</organism>
<dbReference type="EMBL" id="ANHY01000002">
    <property type="protein sequence ID" value="EKV32682.1"/>
    <property type="molecule type" value="Genomic_DNA"/>
</dbReference>
<name>K9H561_9PROT</name>
<evidence type="ECO:0000313" key="1">
    <source>
        <dbReference type="EMBL" id="EKV32682.1"/>
    </source>
</evidence>
<evidence type="ECO:0000313" key="2">
    <source>
        <dbReference type="Proteomes" id="UP000009881"/>
    </source>
</evidence>
<comment type="caution">
    <text evidence="1">The sequence shown here is derived from an EMBL/GenBank/DDBJ whole genome shotgun (WGS) entry which is preliminary data.</text>
</comment>
<protein>
    <recommendedName>
        <fullName evidence="3">DUF2188 domain-containing protein</fullName>
    </recommendedName>
</protein>
<dbReference type="AlphaFoldDB" id="K9H561"/>
<accession>K9H561</accession>
<dbReference type="RefSeq" id="WP_009538509.1">
    <property type="nucleotide sequence ID" value="NZ_ANHY01000002.1"/>
</dbReference>